<keyword evidence="5" id="KW-0539">Nucleus</keyword>
<dbReference type="AlphaFoldDB" id="A0A6J2V5V7"/>
<comment type="subcellular location">
    <subcellularLocation>
        <location evidence="1">Nucleus</location>
    </subcellularLocation>
</comment>
<gene>
    <name evidence="9" type="primary">taf4b</name>
</gene>
<feature type="compositionally biased region" description="Low complexity" evidence="6">
    <location>
        <begin position="609"/>
        <end position="633"/>
    </location>
</feature>
<dbReference type="GO" id="GO:0006355">
    <property type="term" value="P:regulation of DNA-templated transcription"/>
    <property type="evidence" value="ECO:0007669"/>
    <property type="project" value="UniProtKB-ARBA"/>
</dbReference>
<dbReference type="Pfam" id="PF07531">
    <property type="entry name" value="TAFH"/>
    <property type="match status" value="1"/>
</dbReference>
<dbReference type="PANTHER" id="PTHR15138">
    <property type="entry name" value="TRANSCRIPTION INITIATION FACTOR TFIID SUBUNIT 4"/>
    <property type="match status" value="1"/>
</dbReference>
<accession>A0A6J2V5V7</accession>
<evidence type="ECO:0000313" key="9">
    <source>
        <dbReference type="RefSeq" id="XP_030626586.1"/>
    </source>
</evidence>
<keyword evidence="8" id="KW-1185">Reference proteome</keyword>
<dbReference type="InterPro" id="IPR007900">
    <property type="entry name" value="TAF4_C"/>
</dbReference>
<dbReference type="InterPro" id="IPR045144">
    <property type="entry name" value="TAF4"/>
</dbReference>
<feature type="compositionally biased region" description="Polar residues" evidence="6">
    <location>
        <begin position="91"/>
        <end position="105"/>
    </location>
</feature>
<dbReference type="Gene3D" id="1.10.20.10">
    <property type="entry name" value="Histone, subunit A"/>
    <property type="match status" value="1"/>
</dbReference>
<dbReference type="InterPro" id="IPR009072">
    <property type="entry name" value="Histone-fold"/>
</dbReference>
<dbReference type="Pfam" id="PF05236">
    <property type="entry name" value="TAF4"/>
    <property type="match status" value="1"/>
</dbReference>
<evidence type="ECO:0000256" key="3">
    <source>
        <dbReference type="ARBA" id="ARBA00023015"/>
    </source>
</evidence>
<evidence type="ECO:0000256" key="4">
    <source>
        <dbReference type="ARBA" id="ARBA00023163"/>
    </source>
</evidence>
<feature type="compositionally biased region" description="Basic and acidic residues" evidence="6">
    <location>
        <begin position="856"/>
        <end position="865"/>
    </location>
</feature>
<dbReference type="CTD" id="6875"/>
<dbReference type="SUPFAM" id="SSF47113">
    <property type="entry name" value="Histone-fold"/>
    <property type="match status" value="1"/>
</dbReference>
<sequence length="972" mass="102316">MSASEPSNSLEKCLTPSPVSTCGRPDEGMIEDSEYAPDTNTETHSVQTGALVETSSKDGYLDGSVEKMVTLDVGDHPCPDSKRLNDDLVGVSQSPKRGHGSNTSAPHPEAPPTTLLKPPVTTASVSRDALSSSLPQAKVMADTVPLRSSTPLMVGARVIPRASSAPSGSGQAACSLVSVSQSGLLSVRPAPPKMTPQSPAPGRGAMLTIQRTAAPQQGVAMSRAPQTGSLQLPANLQIPRGMVLIRSDGGQLMLVSPQALAQAHTQSIVLKPSTVTAGGLSSPQVSATGSPVIRVSVPLPCAAPTNVQKTSSSTVIKPGSATGTTVLKPCSTTGTTILKPCSATGTTVLKPCSTTGTTVLKPCSATGTTVLKPCSATGTTILKPCSATGTTVSKPCSATGTTVSKPCSATGTTVSKPGSTTGTIVKVASSSSSAGMANQKSTSVTGITVQNPKARPGNAALVKTVARAIPSPAVNQTVLVSGNAPRVLSPNIPTRSPAAKATPTAPVTAETLENVKKCKNFLVTLMKLASSDSRSADMAQNVRSLVKNLLDGKLEAEEFTDKLYMELRSSPQPCLVSFLKRNLPAVRQFTPNSLLFIQQCDAPKPPASAPTQAATSTSTSTLKPTPSSSTPQPVALQQTARPTQLILQQQQRSMVVRQPVTSSSSSSSSSPSQVILPQPKHLIIQTHTLPTGAVLRQSSLQVSKTVPSQAPPAGDARCFKDSAAGSFREEDDINDVTSMAGVNLREENARILAVGSELVGAVIRSCPDEPFLQPAALHRRILDTGRALGVEEVGSGVLSLLSQATQERLQDLLEKLTVIARHRNTSYRDDWQHRQTNDTQAQLKFLEELDRLEKQRKDNEERETLLRIAKSRSNSEDPEQQRLRQRAKEMHQLELAQMQTKAANLAALAALGPRKRRPLERSEPGASQLSVGGVRRAAGRPHTRVTVRDLIFCLEQDCPLRRSLTLYKALLQ</sequence>
<feature type="region of interest" description="Disordered" evidence="6">
    <location>
        <begin position="914"/>
        <end position="939"/>
    </location>
</feature>
<evidence type="ECO:0000256" key="6">
    <source>
        <dbReference type="SAM" id="MobiDB-lite"/>
    </source>
</evidence>
<reference evidence="9" key="1">
    <citation type="submission" date="2025-08" db="UniProtKB">
        <authorList>
            <consortium name="RefSeq"/>
        </authorList>
    </citation>
    <scope>IDENTIFICATION</scope>
</reference>
<dbReference type="InterPro" id="IPR003894">
    <property type="entry name" value="TAFH_NHR1"/>
</dbReference>
<name>A0A6J2V5V7_CHACN</name>
<dbReference type="InParanoid" id="A0A6J2V5V7"/>
<keyword evidence="4" id="KW-0804">Transcription</keyword>
<keyword evidence="3" id="KW-0805">Transcription regulation</keyword>
<dbReference type="PANTHER" id="PTHR15138:SF22">
    <property type="entry name" value="TAFH DOMAIN-CONTAINING PROTEIN"/>
    <property type="match status" value="1"/>
</dbReference>
<comment type="similarity">
    <text evidence="2">Belongs to the TAF4 family.</text>
</comment>
<dbReference type="SMART" id="SM00549">
    <property type="entry name" value="TAFH"/>
    <property type="match status" value="1"/>
</dbReference>
<feature type="domain" description="TAFH" evidence="7">
    <location>
        <begin position="512"/>
        <end position="609"/>
    </location>
</feature>
<feature type="compositionally biased region" description="Low complexity" evidence="6">
    <location>
        <begin position="112"/>
        <end position="122"/>
    </location>
</feature>
<organism evidence="8 9">
    <name type="scientific">Chanos chanos</name>
    <name type="common">Milkfish</name>
    <name type="synonym">Mugil chanos</name>
    <dbReference type="NCBI Taxonomy" id="29144"/>
    <lineage>
        <taxon>Eukaryota</taxon>
        <taxon>Metazoa</taxon>
        <taxon>Chordata</taxon>
        <taxon>Craniata</taxon>
        <taxon>Vertebrata</taxon>
        <taxon>Euteleostomi</taxon>
        <taxon>Actinopterygii</taxon>
        <taxon>Neopterygii</taxon>
        <taxon>Teleostei</taxon>
        <taxon>Ostariophysi</taxon>
        <taxon>Gonorynchiformes</taxon>
        <taxon>Chanidae</taxon>
        <taxon>Chanos</taxon>
    </lineage>
</organism>
<dbReference type="OrthoDB" id="21060at2759"/>
<feature type="compositionally biased region" description="Polar residues" evidence="6">
    <location>
        <begin position="1"/>
        <end position="10"/>
    </location>
</feature>
<feature type="compositionally biased region" description="Polar residues" evidence="6">
    <location>
        <begin position="123"/>
        <end position="133"/>
    </location>
</feature>
<proteinExistence type="inferred from homology"/>
<feature type="region of interest" description="Disordered" evidence="6">
    <location>
        <begin position="605"/>
        <end position="674"/>
    </location>
</feature>
<dbReference type="InterPro" id="IPR037249">
    <property type="entry name" value="TAFH/NHR1_dom_sf"/>
</dbReference>
<feature type="compositionally biased region" description="Basic and acidic residues" evidence="6">
    <location>
        <begin position="73"/>
        <end position="86"/>
    </location>
</feature>
<dbReference type="RefSeq" id="XP_030626586.1">
    <property type="nucleotide sequence ID" value="XM_030770726.1"/>
</dbReference>
<evidence type="ECO:0000313" key="8">
    <source>
        <dbReference type="Proteomes" id="UP000504632"/>
    </source>
</evidence>
<dbReference type="GO" id="GO:0005669">
    <property type="term" value="C:transcription factor TFIID complex"/>
    <property type="evidence" value="ECO:0007669"/>
    <property type="project" value="InterPro"/>
</dbReference>
<dbReference type="PROSITE" id="PS51119">
    <property type="entry name" value="TAFH"/>
    <property type="match status" value="1"/>
</dbReference>
<protein>
    <submittedName>
        <fullName evidence="9">Transcription initiation factor TFIID subunit 4</fullName>
    </submittedName>
</protein>
<feature type="region of interest" description="Disordered" evidence="6">
    <location>
        <begin position="856"/>
        <end position="886"/>
    </location>
</feature>
<dbReference type="SUPFAM" id="SSF158553">
    <property type="entry name" value="TAFH domain-like"/>
    <property type="match status" value="1"/>
</dbReference>
<evidence type="ECO:0000256" key="1">
    <source>
        <dbReference type="ARBA" id="ARBA00004123"/>
    </source>
</evidence>
<feature type="region of interest" description="Disordered" evidence="6">
    <location>
        <begin position="1"/>
        <end position="133"/>
    </location>
</feature>
<dbReference type="Proteomes" id="UP000504632">
    <property type="component" value="Chromosome 4"/>
</dbReference>
<evidence type="ECO:0000256" key="5">
    <source>
        <dbReference type="ARBA" id="ARBA00023242"/>
    </source>
</evidence>
<dbReference type="GO" id="GO:0006367">
    <property type="term" value="P:transcription initiation at RNA polymerase II promoter"/>
    <property type="evidence" value="ECO:0007669"/>
    <property type="project" value="TreeGrafter"/>
</dbReference>
<feature type="compositionally biased region" description="Low complexity" evidence="6">
    <location>
        <begin position="662"/>
        <end position="672"/>
    </location>
</feature>
<feature type="compositionally biased region" description="Polar residues" evidence="6">
    <location>
        <begin position="635"/>
        <end position="653"/>
    </location>
</feature>
<dbReference type="FunFam" id="1.10.20.10:FF:000015">
    <property type="entry name" value="Transcription initiation factor TFIID subunit 4B"/>
    <property type="match status" value="1"/>
</dbReference>
<evidence type="ECO:0000259" key="7">
    <source>
        <dbReference type="PROSITE" id="PS51119"/>
    </source>
</evidence>
<dbReference type="GO" id="GO:0046982">
    <property type="term" value="F:protein heterodimerization activity"/>
    <property type="evidence" value="ECO:0007669"/>
    <property type="project" value="InterPro"/>
</dbReference>
<dbReference type="GO" id="GO:0016251">
    <property type="term" value="F:RNA polymerase II general transcription initiation factor activity"/>
    <property type="evidence" value="ECO:0007669"/>
    <property type="project" value="TreeGrafter"/>
</dbReference>
<dbReference type="CDD" id="cd08045">
    <property type="entry name" value="HFD_TAF4"/>
    <property type="match status" value="1"/>
</dbReference>
<dbReference type="Gene3D" id="1.20.120.1110">
    <property type="entry name" value="TAFH/NHR1 domain"/>
    <property type="match status" value="1"/>
</dbReference>
<feature type="compositionally biased region" description="Basic and acidic residues" evidence="6">
    <location>
        <begin position="873"/>
        <end position="886"/>
    </location>
</feature>
<dbReference type="GO" id="GO:0003677">
    <property type="term" value="F:DNA binding"/>
    <property type="evidence" value="ECO:0007669"/>
    <property type="project" value="TreeGrafter"/>
</dbReference>
<feature type="compositionally biased region" description="Polar residues" evidence="6">
    <location>
        <begin position="38"/>
        <end position="48"/>
    </location>
</feature>
<evidence type="ECO:0000256" key="2">
    <source>
        <dbReference type="ARBA" id="ARBA00006178"/>
    </source>
</evidence>
<dbReference type="GeneID" id="115809169"/>